<dbReference type="AlphaFoldDB" id="A0A2H4SFF4"/>
<name>A0A2H4SFF4_CORMI</name>
<evidence type="ECO:0000256" key="3">
    <source>
        <dbReference type="ARBA" id="ARBA00023015"/>
    </source>
</evidence>
<dbReference type="GO" id="GO:0046872">
    <property type="term" value="F:metal ion binding"/>
    <property type="evidence" value="ECO:0007669"/>
    <property type="project" value="UniProtKB-KW"/>
</dbReference>
<dbReference type="OrthoDB" id="4216928at2759"/>
<proteinExistence type="predicted"/>
<evidence type="ECO:0000256" key="4">
    <source>
        <dbReference type="ARBA" id="ARBA00023163"/>
    </source>
</evidence>
<organism evidence="6 7">
    <name type="scientific">Cordyceps militaris</name>
    <name type="common">Caterpillar fungus</name>
    <name type="synonym">Clavaria militaris</name>
    <dbReference type="NCBI Taxonomy" id="73501"/>
    <lineage>
        <taxon>Eukaryota</taxon>
        <taxon>Fungi</taxon>
        <taxon>Dikarya</taxon>
        <taxon>Ascomycota</taxon>
        <taxon>Pezizomycotina</taxon>
        <taxon>Sordariomycetes</taxon>
        <taxon>Hypocreomycetidae</taxon>
        <taxon>Hypocreales</taxon>
        <taxon>Cordycipitaceae</taxon>
        <taxon>Cordyceps</taxon>
    </lineage>
</organism>
<reference evidence="6 7" key="1">
    <citation type="journal article" date="2017" name="BMC Genomics">
        <title>Chromosome level assembly and secondary metabolite potential of the parasitic fungus Cordyceps militaris.</title>
        <authorList>
            <person name="Kramer G.J."/>
            <person name="Nodwell J.R."/>
        </authorList>
    </citation>
    <scope>NUCLEOTIDE SEQUENCE [LARGE SCALE GENOMIC DNA]</scope>
    <source>
        <strain evidence="6 7">ATCC 34164</strain>
    </source>
</reference>
<keyword evidence="2" id="KW-0862">Zinc</keyword>
<dbReference type="PANTHER" id="PTHR47660">
    <property type="entry name" value="TRANSCRIPTION FACTOR WITH C2H2 AND ZN(2)-CYS(6) DNA BINDING DOMAIN (EUROFUNG)-RELATED-RELATED"/>
    <property type="match status" value="1"/>
</dbReference>
<dbReference type="Proteomes" id="UP000323067">
    <property type="component" value="Chromosome vii"/>
</dbReference>
<evidence type="ECO:0000313" key="6">
    <source>
        <dbReference type="EMBL" id="ATY61840.1"/>
    </source>
</evidence>
<accession>A0A2H4SFF4</accession>
<keyword evidence="1" id="KW-0479">Metal-binding</keyword>
<protein>
    <submittedName>
        <fullName evidence="6">C6 finger domain</fullName>
    </submittedName>
</protein>
<keyword evidence="4" id="KW-0804">Transcription</keyword>
<sequence>MSNSAMERNNPPPRRKSCTPCIKAKRRCEYPDATTTATACMRCARRGVMVCDYPHHHRQRTGRTTPQGVTSMLTDLAEVRTAQLQDWLTMPPPVDMDIGPLVDGMDRSCFEVGADLDHATMGGGWEWLPGPYLHAEMATADDYNYVPTLAFFDPGTAVLAPAAQQLAYISALLRSRLAFAVELMRRAPRTMVARLETPWSHHLLYQQAMPAAMQDALGCCALYLARTGSNAGVVFALLGARVHALLAAAAAAPATLQQTLAHTHALLLYQAMQLFDGDAGVRARGERLIPALEAATTRLLGFVRFDDDGVLRETWQDWALNESARRTVLVSFYMLQAYRAMTGGVEGQPPRCTALRHAWTLSRALWCARDEGAWATAWTDGRWWVVTNSRTRWERMTHEAAPQDVDAFGRMWMTALMGVEEAEGWFARKGGGLRDRDGDELDTAVVW</sequence>
<gene>
    <name evidence="6" type="ORF">A9K55_009296</name>
</gene>
<evidence type="ECO:0000256" key="2">
    <source>
        <dbReference type="ARBA" id="ARBA00022833"/>
    </source>
</evidence>
<evidence type="ECO:0000256" key="1">
    <source>
        <dbReference type="ARBA" id="ARBA00022723"/>
    </source>
</evidence>
<evidence type="ECO:0000313" key="7">
    <source>
        <dbReference type="Proteomes" id="UP000323067"/>
    </source>
</evidence>
<evidence type="ECO:0000256" key="5">
    <source>
        <dbReference type="ARBA" id="ARBA00023242"/>
    </source>
</evidence>
<keyword evidence="3" id="KW-0805">Transcription regulation</keyword>
<dbReference type="EMBL" id="CP023324">
    <property type="protein sequence ID" value="ATY61840.1"/>
    <property type="molecule type" value="Genomic_DNA"/>
</dbReference>
<dbReference type="VEuPathDB" id="FungiDB:CCM_09175"/>
<dbReference type="PANTHER" id="PTHR47660:SF2">
    <property type="entry name" value="TRANSCRIPTION FACTOR WITH C2H2 AND ZN(2)-CYS(6) DNA BINDING DOMAIN (EUROFUNG)"/>
    <property type="match status" value="1"/>
</dbReference>
<dbReference type="VEuPathDB" id="FungiDB:A9K55_009296"/>
<keyword evidence="5" id="KW-0539">Nucleus</keyword>